<dbReference type="Proteomes" id="UP001337655">
    <property type="component" value="Unassembled WGS sequence"/>
</dbReference>
<accession>A0AAV9NVD1</accession>
<dbReference type="EMBL" id="JAVRRT010000023">
    <property type="protein sequence ID" value="KAK5163703.1"/>
    <property type="molecule type" value="Genomic_DNA"/>
</dbReference>
<dbReference type="GeneID" id="89931704"/>
<evidence type="ECO:0000313" key="2">
    <source>
        <dbReference type="Proteomes" id="UP001337655"/>
    </source>
</evidence>
<name>A0AAV9NVD1_9PEZI</name>
<dbReference type="AlphaFoldDB" id="A0AAV9NVD1"/>
<evidence type="ECO:0000313" key="1">
    <source>
        <dbReference type="EMBL" id="KAK5163703.1"/>
    </source>
</evidence>
<keyword evidence="2" id="KW-1185">Reference proteome</keyword>
<organism evidence="1 2">
    <name type="scientific">Saxophila tyrrhenica</name>
    <dbReference type="NCBI Taxonomy" id="1690608"/>
    <lineage>
        <taxon>Eukaryota</taxon>
        <taxon>Fungi</taxon>
        <taxon>Dikarya</taxon>
        <taxon>Ascomycota</taxon>
        <taxon>Pezizomycotina</taxon>
        <taxon>Dothideomycetes</taxon>
        <taxon>Dothideomycetidae</taxon>
        <taxon>Mycosphaerellales</taxon>
        <taxon>Extremaceae</taxon>
        <taxon>Saxophila</taxon>
    </lineage>
</organism>
<dbReference type="RefSeq" id="XP_064654105.1">
    <property type="nucleotide sequence ID" value="XM_064807596.1"/>
</dbReference>
<sequence>MSDAEDLYRVVARTEGPAQDIAYRVIDGEDMAITTSLIGYATRGDLLRAIAAGLVTFNSAINNTRADQGTPDSAVVAFFVREWRVDVSRINQTVSARYEHFSEEQLRAAFVQLFRDIDGVHGPKDHY</sequence>
<comment type="caution">
    <text evidence="1">The sequence shown here is derived from an EMBL/GenBank/DDBJ whole genome shotgun (WGS) entry which is preliminary data.</text>
</comment>
<reference evidence="1 2" key="1">
    <citation type="submission" date="2023-08" db="EMBL/GenBank/DDBJ databases">
        <title>Black Yeasts Isolated from many extreme environments.</title>
        <authorList>
            <person name="Coleine C."/>
            <person name="Stajich J.E."/>
            <person name="Selbmann L."/>
        </authorList>
    </citation>
    <scope>NUCLEOTIDE SEQUENCE [LARGE SCALE GENOMIC DNA]</scope>
    <source>
        <strain evidence="1 2">CCFEE 5935</strain>
    </source>
</reference>
<proteinExistence type="predicted"/>
<protein>
    <submittedName>
        <fullName evidence="1">Uncharacterized protein</fullName>
    </submittedName>
</protein>
<gene>
    <name evidence="1" type="ORF">LTR77_010376</name>
</gene>